<organism evidence="2 3">
    <name type="scientific">Syntrophus aciditrophicus (strain SB)</name>
    <dbReference type="NCBI Taxonomy" id="56780"/>
    <lineage>
        <taxon>Bacteria</taxon>
        <taxon>Pseudomonadati</taxon>
        <taxon>Thermodesulfobacteriota</taxon>
        <taxon>Syntrophia</taxon>
        <taxon>Syntrophales</taxon>
        <taxon>Syntrophaceae</taxon>
        <taxon>Syntrophus</taxon>
    </lineage>
</organism>
<feature type="compositionally biased region" description="Basic and acidic residues" evidence="1">
    <location>
        <begin position="96"/>
        <end position="114"/>
    </location>
</feature>
<evidence type="ECO:0000256" key="1">
    <source>
        <dbReference type="SAM" id="MobiDB-lite"/>
    </source>
</evidence>
<dbReference type="InParanoid" id="Q2LU22"/>
<dbReference type="KEGG" id="sat:SYN_01892"/>
<keyword evidence="3" id="KW-1185">Reference proteome</keyword>
<protein>
    <submittedName>
        <fullName evidence="2">Hypothetical cytosolic protein</fullName>
    </submittedName>
</protein>
<proteinExistence type="predicted"/>
<dbReference type="RefSeq" id="WP_011417605.1">
    <property type="nucleotide sequence ID" value="NC_007759.1"/>
</dbReference>
<gene>
    <name evidence="2" type="ORF">SYN_01892</name>
</gene>
<dbReference type="EMBL" id="CP000252">
    <property type="protein sequence ID" value="ABC77583.1"/>
    <property type="molecule type" value="Genomic_DNA"/>
</dbReference>
<dbReference type="AlphaFoldDB" id="Q2LU22"/>
<dbReference type="STRING" id="56780.SYN_01892"/>
<feature type="region of interest" description="Disordered" evidence="1">
    <location>
        <begin position="90"/>
        <end position="114"/>
    </location>
</feature>
<accession>Q2LU22</accession>
<dbReference type="eggNOG" id="COG0078">
    <property type="taxonomic scope" value="Bacteria"/>
</dbReference>
<sequence>MEEQNRLTDRIERKVSLARERDTRVIITRTSDTHRVLDIVRSADKAIRILRNGLLIRFTTPEVLPLLEDYQKAVEGLNRIAARICEKAGVPYRPPKGMENREDGADAEEKGKKK</sequence>
<reference evidence="2 3" key="1">
    <citation type="journal article" date="2007" name="Proc. Natl. Acad. Sci. U.S.A.">
        <title>The genome of Syntrophus aciditrophicus: life at the thermodynamic limit of microbial growth.</title>
        <authorList>
            <person name="McInerney M.J."/>
            <person name="Rohlin L."/>
            <person name="Mouttaki H."/>
            <person name="Kim U."/>
            <person name="Krupp R.S."/>
            <person name="Rios-Hernandez L."/>
            <person name="Sieber J."/>
            <person name="Struchtemeyer C.G."/>
            <person name="Bhattacharyya A."/>
            <person name="Campbell J.W."/>
            <person name="Gunsalus R.P."/>
        </authorList>
    </citation>
    <scope>NUCLEOTIDE SEQUENCE [LARGE SCALE GENOMIC DNA]</scope>
    <source>
        <strain evidence="2 3">SB</strain>
    </source>
</reference>
<evidence type="ECO:0000313" key="2">
    <source>
        <dbReference type="EMBL" id="ABC77583.1"/>
    </source>
</evidence>
<name>Q2LU22_SYNAS</name>
<dbReference type="HOGENOM" id="CLU_2119891_0_0_7"/>
<dbReference type="Proteomes" id="UP000001933">
    <property type="component" value="Chromosome"/>
</dbReference>
<dbReference type="OrthoDB" id="5395814at2"/>
<evidence type="ECO:0000313" key="3">
    <source>
        <dbReference type="Proteomes" id="UP000001933"/>
    </source>
</evidence>